<dbReference type="EMBL" id="VWPK01000054">
    <property type="protein sequence ID" value="KAA5609299.1"/>
    <property type="molecule type" value="Genomic_DNA"/>
</dbReference>
<dbReference type="AlphaFoldDB" id="A0A5M6IN49"/>
<organism evidence="14 15">
    <name type="scientific">Rhodovastum atsumiense</name>
    <dbReference type="NCBI Taxonomy" id="504468"/>
    <lineage>
        <taxon>Bacteria</taxon>
        <taxon>Pseudomonadati</taxon>
        <taxon>Pseudomonadota</taxon>
        <taxon>Alphaproteobacteria</taxon>
        <taxon>Acetobacterales</taxon>
        <taxon>Acetobacteraceae</taxon>
        <taxon>Rhodovastum</taxon>
    </lineage>
</organism>
<evidence type="ECO:0000313" key="14">
    <source>
        <dbReference type="EMBL" id="KAA5609299.1"/>
    </source>
</evidence>
<comment type="function">
    <text evidence="1">Thiol-specific peroxidase that catalyzes the reduction of hydrogen peroxide and organic hydroperoxides to water and alcohols, respectively. Plays a role in cell protection against oxidative stress by detoxifying peroxides and as sensor of hydrogen peroxide-mediated signaling events.</text>
</comment>
<dbReference type="PANTHER" id="PTHR42801">
    <property type="entry name" value="THIOREDOXIN-DEPENDENT PEROXIDE REDUCTASE"/>
    <property type="match status" value="1"/>
</dbReference>
<evidence type="ECO:0000256" key="4">
    <source>
        <dbReference type="ARBA" id="ARBA00022862"/>
    </source>
</evidence>
<evidence type="ECO:0000256" key="5">
    <source>
        <dbReference type="ARBA" id="ARBA00023002"/>
    </source>
</evidence>
<dbReference type="SUPFAM" id="SSF52833">
    <property type="entry name" value="Thioredoxin-like"/>
    <property type="match status" value="1"/>
</dbReference>
<gene>
    <name evidence="14" type="ORF">F1189_24920</name>
</gene>
<protein>
    <recommendedName>
        <fullName evidence="2">thioredoxin-dependent peroxiredoxin</fullName>
        <ecNumber evidence="2">1.11.1.24</ecNumber>
    </recommendedName>
    <alternativeName>
        <fullName evidence="8">Thioredoxin peroxidase</fullName>
    </alternativeName>
    <alternativeName>
        <fullName evidence="10">Thioredoxin-dependent peroxiredoxin Bcp</fullName>
    </alternativeName>
</protein>
<evidence type="ECO:0000256" key="2">
    <source>
        <dbReference type="ARBA" id="ARBA00013017"/>
    </source>
</evidence>
<evidence type="ECO:0000256" key="6">
    <source>
        <dbReference type="ARBA" id="ARBA00023157"/>
    </source>
</evidence>
<evidence type="ECO:0000259" key="13">
    <source>
        <dbReference type="PROSITE" id="PS51352"/>
    </source>
</evidence>
<dbReference type="EC" id="1.11.1.24" evidence="2"/>
<evidence type="ECO:0000256" key="11">
    <source>
        <dbReference type="ARBA" id="ARBA00049091"/>
    </source>
</evidence>
<dbReference type="Proteomes" id="UP000325255">
    <property type="component" value="Unassembled WGS sequence"/>
</dbReference>
<dbReference type="PROSITE" id="PS51352">
    <property type="entry name" value="THIOREDOXIN_2"/>
    <property type="match status" value="1"/>
</dbReference>
<comment type="similarity">
    <text evidence="9">Belongs to the peroxiredoxin family. BCP/PrxQ subfamily.</text>
</comment>
<evidence type="ECO:0000256" key="1">
    <source>
        <dbReference type="ARBA" id="ARBA00003330"/>
    </source>
</evidence>
<dbReference type="Pfam" id="PF00578">
    <property type="entry name" value="AhpC-TSA"/>
    <property type="match status" value="1"/>
</dbReference>
<keyword evidence="4" id="KW-0049">Antioxidant</keyword>
<comment type="catalytic activity">
    <reaction evidence="11">
        <text>a hydroperoxide + [thioredoxin]-dithiol = an alcohol + [thioredoxin]-disulfide + H2O</text>
        <dbReference type="Rhea" id="RHEA:62620"/>
        <dbReference type="Rhea" id="RHEA-COMP:10698"/>
        <dbReference type="Rhea" id="RHEA-COMP:10700"/>
        <dbReference type="ChEBI" id="CHEBI:15377"/>
        <dbReference type="ChEBI" id="CHEBI:29950"/>
        <dbReference type="ChEBI" id="CHEBI:30879"/>
        <dbReference type="ChEBI" id="CHEBI:35924"/>
        <dbReference type="ChEBI" id="CHEBI:50058"/>
        <dbReference type="EC" id="1.11.1.24"/>
    </reaction>
</comment>
<dbReference type="GO" id="GO:0045454">
    <property type="term" value="P:cell redox homeostasis"/>
    <property type="evidence" value="ECO:0007669"/>
    <property type="project" value="TreeGrafter"/>
</dbReference>
<accession>A0A5M6IN49</accession>
<evidence type="ECO:0000256" key="7">
    <source>
        <dbReference type="ARBA" id="ARBA00023284"/>
    </source>
</evidence>
<keyword evidence="7" id="KW-0676">Redox-active center</keyword>
<dbReference type="GO" id="GO:0034599">
    <property type="term" value="P:cellular response to oxidative stress"/>
    <property type="evidence" value="ECO:0007669"/>
    <property type="project" value="TreeGrafter"/>
</dbReference>
<evidence type="ECO:0000256" key="10">
    <source>
        <dbReference type="ARBA" id="ARBA00042639"/>
    </source>
</evidence>
<dbReference type="CDD" id="cd02970">
    <property type="entry name" value="PRX_like2"/>
    <property type="match status" value="1"/>
</dbReference>
<keyword evidence="6" id="KW-1015">Disulfide bond</keyword>
<dbReference type="InterPro" id="IPR050924">
    <property type="entry name" value="Peroxiredoxin_BCP/PrxQ"/>
</dbReference>
<keyword evidence="3" id="KW-0575">Peroxidase</keyword>
<keyword evidence="5" id="KW-0560">Oxidoreductase</keyword>
<dbReference type="OrthoDB" id="9809746at2"/>
<dbReference type="InterPro" id="IPR036249">
    <property type="entry name" value="Thioredoxin-like_sf"/>
</dbReference>
<name>A0A5M6IN49_9PROT</name>
<evidence type="ECO:0000256" key="12">
    <source>
        <dbReference type="SAM" id="MobiDB-lite"/>
    </source>
</evidence>
<dbReference type="GO" id="GO:0008379">
    <property type="term" value="F:thioredoxin peroxidase activity"/>
    <property type="evidence" value="ECO:0007669"/>
    <property type="project" value="TreeGrafter"/>
</dbReference>
<reference evidence="14 15" key="1">
    <citation type="submission" date="2019-09" db="EMBL/GenBank/DDBJ databases">
        <title>Genome sequence of Rhodovastum atsumiense, a diverse member of the Acetobacteraceae family of non-sulfur purple photosynthetic bacteria.</title>
        <authorList>
            <person name="Meyer T."/>
            <person name="Kyndt J."/>
        </authorList>
    </citation>
    <scope>NUCLEOTIDE SEQUENCE [LARGE SCALE GENOMIC DNA]</scope>
    <source>
        <strain evidence="14 15">DSM 21279</strain>
    </source>
</reference>
<keyword evidence="15" id="KW-1185">Reference proteome</keyword>
<evidence type="ECO:0000256" key="8">
    <source>
        <dbReference type="ARBA" id="ARBA00032824"/>
    </source>
</evidence>
<comment type="caution">
    <text evidence="14">The sequence shown here is derived from an EMBL/GenBank/DDBJ whole genome shotgun (WGS) entry which is preliminary data.</text>
</comment>
<dbReference type="PANTHER" id="PTHR42801:SF7">
    <property type="entry name" value="SLL1159 PROTEIN"/>
    <property type="match status" value="1"/>
</dbReference>
<evidence type="ECO:0000256" key="3">
    <source>
        <dbReference type="ARBA" id="ARBA00022559"/>
    </source>
</evidence>
<feature type="domain" description="Thioredoxin" evidence="13">
    <location>
        <begin position="72"/>
        <end position="245"/>
    </location>
</feature>
<dbReference type="InterPro" id="IPR000866">
    <property type="entry name" value="AhpC/TSA"/>
</dbReference>
<evidence type="ECO:0000256" key="9">
    <source>
        <dbReference type="ARBA" id="ARBA00038489"/>
    </source>
</evidence>
<dbReference type="Gene3D" id="3.40.30.10">
    <property type="entry name" value="Glutaredoxin"/>
    <property type="match status" value="1"/>
</dbReference>
<evidence type="ECO:0000313" key="15">
    <source>
        <dbReference type="Proteomes" id="UP000325255"/>
    </source>
</evidence>
<sequence>MQHGSYVWQEDRAGRHGMHRVEGESGGVMGGLVRQLEAFMQGLLERTDPATARTLRGGIERLVRDGVAQRAPGPGTPAPDFILPDQDGREVSLSRELGRGPVVLTFFRGGWCPFCTITLRALARIHPALCRHQAQVLAVSPQGARHCADTVLCNQLPFRVLGDHDNQVARRYGLPVTLSPELQDIYRRFGHDLPAINGVDAWELPIPATFLIGTDGRIRQAHVDPRPHRRMEPEQVLAGVETLAALTE</sequence>
<dbReference type="GO" id="GO:0005737">
    <property type="term" value="C:cytoplasm"/>
    <property type="evidence" value="ECO:0007669"/>
    <property type="project" value="TreeGrafter"/>
</dbReference>
<dbReference type="InterPro" id="IPR013766">
    <property type="entry name" value="Thioredoxin_domain"/>
</dbReference>
<proteinExistence type="inferred from homology"/>
<feature type="region of interest" description="Disordered" evidence="12">
    <location>
        <begin position="1"/>
        <end position="22"/>
    </location>
</feature>
<feature type="compositionally biased region" description="Basic and acidic residues" evidence="12">
    <location>
        <begin position="9"/>
        <end position="22"/>
    </location>
</feature>